<protein>
    <submittedName>
        <fullName evidence="2">Uncharacterized protein</fullName>
    </submittedName>
</protein>
<accession>A0A2S7U228</accession>
<keyword evidence="3" id="KW-1185">Reference proteome</keyword>
<comment type="caution">
    <text evidence="2">The sequence shown here is derived from an EMBL/GenBank/DDBJ whole genome shotgun (WGS) entry which is preliminary data.</text>
</comment>
<organism evidence="2 3">
    <name type="scientific">Rubritalea profundi</name>
    <dbReference type="NCBI Taxonomy" id="1658618"/>
    <lineage>
        <taxon>Bacteria</taxon>
        <taxon>Pseudomonadati</taxon>
        <taxon>Verrucomicrobiota</taxon>
        <taxon>Verrucomicrobiia</taxon>
        <taxon>Verrucomicrobiales</taxon>
        <taxon>Rubritaleaceae</taxon>
        <taxon>Rubritalea</taxon>
    </lineage>
</organism>
<reference evidence="2 3" key="1">
    <citation type="submission" date="2016-12" db="EMBL/GenBank/DDBJ databases">
        <title>Study of bacterial adaptation to deep sea.</title>
        <authorList>
            <person name="Song J."/>
            <person name="Yoshizawa S."/>
            <person name="Kogure K."/>
        </authorList>
    </citation>
    <scope>NUCLEOTIDE SEQUENCE [LARGE SCALE GENOMIC DNA]</scope>
    <source>
        <strain evidence="2 3">SAORIC-165</strain>
    </source>
</reference>
<evidence type="ECO:0000256" key="1">
    <source>
        <dbReference type="SAM" id="Phobius"/>
    </source>
</evidence>
<keyword evidence="1" id="KW-0812">Transmembrane</keyword>
<feature type="transmembrane region" description="Helical" evidence="1">
    <location>
        <begin position="16"/>
        <end position="37"/>
    </location>
</feature>
<name>A0A2S7U228_9BACT</name>
<sequence>MLDPIAFISLPQGGEIILMLMVSTIFAGVFMLPFWMILKKAGLSPALSLLLFVPGGLLVLLFILALSRWPALESASANQS</sequence>
<dbReference type="AlphaFoldDB" id="A0A2S7U228"/>
<feature type="transmembrane region" description="Helical" evidence="1">
    <location>
        <begin position="49"/>
        <end position="71"/>
    </location>
</feature>
<proteinExistence type="predicted"/>
<gene>
    <name evidence="2" type="ORF">BSZ32_08680</name>
</gene>
<evidence type="ECO:0000313" key="2">
    <source>
        <dbReference type="EMBL" id="PQJ28577.1"/>
    </source>
</evidence>
<dbReference type="Proteomes" id="UP000239907">
    <property type="component" value="Unassembled WGS sequence"/>
</dbReference>
<keyword evidence="1" id="KW-0472">Membrane</keyword>
<dbReference type="EMBL" id="MQWA01000001">
    <property type="protein sequence ID" value="PQJ28577.1"/>
    <property type="molecule type" value="Genomic_DNA"/>
</dbReference>
<evidence type="ECO:0000313" key="3">
    <source>
        <dbReference type="Proteomes" id="UP000239907"/>
    </source>
</evidence>
<keyword evidence="1" id="KW-1133">Transmembrane helix</keyword>